<dbReference type="InterPro" id="IPR029065">
    <property type="entry name" value="Enolase_C-like"/>
</dbReference>
<dbReference type="InterPro" id="IPR034593">
    <property type="entry name" value="DgoD-like"/>
</dbReference>
<dbReference type="SUPFAM" id="SSF54826">
    <property type="entry name" value="Enolase N-terminal domain-like"/>
    <property type="match status" value="1"/>
</dbReference>
<comment type="caution">
    <text evidence="5">The sequence shown here is derived from an EMBL/GenBank/DDBJ whole genome shotgun (WGS) entry which is preliminary data.</text>
</comment>
<feature type="region of interest" description="Disordered" evidence="2">
    <location>
        <begin position="1"/>
        <end position="38"/>
    </location>
</feature>
<evidence type="ECO:0000259" key="3">
    <source>
        <dbReference type="Pfam" id="PF02746"/>
    </source>
</evidence>
<dbReference type="PANTHER" id="PTHR48080">
    <property type="entry name" value="D-GALACTONATE DEHYDRATASE-RELATED"/>
    <property type="match status" value="1"/>
</dbReference>
<name>A0A931GZN1_9BACT</name>
<dbReference type="SFLD" id="SFLDG00179">
    <property type="entry name" value="mandelate_racemase"/>
    <property type="match status" value="1"/>
</dbReference>
<dbReference type="SUPFAM" id="SSF51604">
    <property type="entry name" value="Enolase C-terminal domain-like"/>
    <property type="match status" value="1"/>
</dbReference>
<dbReference type="NCBIfam" id="TIGR01409">
    <property type="entry name" value="TAT_signal_seq"/>
    <property type="match status" value="1"/>
</dbReference>
<evidence type="ECO:0000313" key="5">
    <source>
        <dbReference type="EMBL" id="MBG9378243.1"/>
    </source>
</evidence>
<accession>A0A931GZN1</accession>
<evidence type="ECO:0000313" key="6">
    <source>
        <dbReference type="Proteomes" id="UP000628448"/>
    </source>
</evidence>
<dbReference type="SFLD" id="SFLDS00001">
    <property type="entry name" value="Enolase"/>
    <property type="match status" value="1"/>
</dbReference>
<keyword evidence="6" id="KW-1185">Reference proteome</keyword>
<dbReference type="Gene3D" id="3.20.20.120">
    <property type="entry name" value="Enolase-like C-terminal domain"/>
    <property type="match status" value="1"/>
</dbReference>
<dbReference type="InterPro" id="IPR019546">
    <property type="entry name" value="TAT_signal_bac_arc"/>
</dbReference>
<dbReference type="Gene3D" id="3.30.390.10">
    <property type="entry name" value="Enolase-like, N-terminal domain"/>
    <property type="match status" value="1"/>
</dbReference>
<dbReference type="CDD" id="cd03316">
    <property type="entry name" value="MR_like"/>
    <property type="match status" value="1"/>
</dbReference>
<feature type="domain" description="Mandelate racemase/muconate lactonizing enzyme N-terminal" evidence="3">
    <location>
        <begin position="94"/>
        <end position="181"/>
    </location>
</feature>
<dbReference type="AlphaFoldDB" id="A0A931GZN1"/>
<gene>
    <name evidence="5" type="ORF">I5907_18535</name>
</gene>
<dbReference type="PANTHER" id="PTHR48080:SF2">
    <property type="entry name" value="D-GALACTONATE DEHYDRATASE"/>
    <property type="match status" value="1"/>
</dbReference>
<dbReference type="InterPro" id="IPR036849">
    <property type="entry name" value="Enolase-like_C_sf"/>
</dbReference>
<dbReference type="GO" id="GO:0016854">
    <property type="term" value="F:racemase and epimerase activity"/>
    <property type="evidence" value="ECO:0007669"/>
    <property type="project" value="UniProtKB-ARBA"/>
</dbReference>
<dbReference type="Proteomes" id="UP000628448">
    <property type="component" value="Unassembled WGS sequence"/>
</dbReference>
<reference evidence="5" key="1">
    <citation type="submission" date="2020-11" db="EMBL/GenBank/DDBJ databases">
        <title>Bacterial whole genome sequence for Panacibacter sp. DH6.</title>
        <authorList>
            <person name="Le V."/>
            <person name="Ko S."/>
            <person name="Ahn C.-Y."/>
            <person name="Oh H.-M."/>
        </authorList>
    </citation>
    <scope>NUCLEOTIDE SEQUENCE</scope>
    <source>
        <strain evidence="5">DH6</strain>
    </source>
</reference>
<evidence type="ECO:0000256" key="1">
    <source>
        <dbReference type="ARBA" id="ARBA00023239"/>
    </source>
</evidence>
<evidence type="ECO:0000256" key="2">
    <source>
        <dbReference type="SAM" id="MobiDB-lite"/>
    </source>
</evidence>
<organism evidence="5 6">
    <name type="scientific">Panacibacter microcysteis</name>
    <dbReference type="NCBI Taxonomy" id="2793269"/>
    <lineage>
        <taxon>Bacteria</taxon>
        <taxon>Pseudomonadati</taxon>
        <taxon>Bacteroidota</taxon>
        <taxon>Chitinophagia</taxon>
        <taxon>Chitinophagales</taxon>
        <taxon>Chitinophagaceae</taxon>
        <taxon>Panacibacter</taxon>
    </lineage>
</organism>
<sequence length="501" mass="56310">MTPSEKYLQKLGLKEQPATGDDSATELPEQKENDNPRRSFLKKSALGGIALGGAFMFSPIEDIVAQSTQSVKRYSSPSDLKITDMRYCVTTVLGRTAIIRIDTNQGIYGLGEVRDGADERYALMLKSRLLGQNPCNVEQLFKSIRQFGGQSRQAGGVCGVEMALWDIVGKAYNVPAWQLLGGRYRDKIRLYADTPEADSPEEQKKLMNYRINDQGYTWLKMDLSIGELKGKPGTLVNDQFWKNDKGDLQQWGDLKDYMSYGNTAHPFTQIQITDKGLDELARLVDNVRSMLGYGIPLSTDHYGHFDVNNGIRLGKKIEPYRLAWLEDVISWEYTDQWKTLSDALETPCLTGEDIYLLKYFKPLIDSRAVDIVHPDLASSGGLLETKRIGDYAEENGIAMAMHQAGTPVSFMASVHCAAATQNFLALEHHSIDLPWWEDLVKTTDGRKLITKGYANLPLTAPGLGIELNDEVVKQHLHAKDKSYFEPTPQWDDKRSHDRIFS</sequence>
<dbReference type="InterPro" id="IPR029017">
    <property type="entry name" value="Enolase-like_N"/>
</dbReference>
<proteinExistence type="predicted"/>
<dbReference type="Pfam" id="PF02746">
    <property type="entry name" value="MR_MLE_N"/>
    <property type="match status" value="1"/>
</dbReference>
<feature type="domain" description="Enolase C-terminal" evidence="4">
    <location>
        <begin position="267"/>
        <end position="470"/>
    </location>
</feature>
<dbReference type="Pfam" id="PF13378">
    <property type="entry name" value="MR_MLE_C"/>
    <property type="match status" value="1"/>
</dbReference>
<dbReference type="EMBL" id="JADWYR010000002">
    <property type="protein sequence ID" value="MBG9378243.1"/>
    <property type="molecule type" value="Genomic_DNA"/>
</dbReference>
<feature type="compositionally biased region" description="Basic and acidic residues" evidence="2">
    <location>
        <begin position="28"/>
        <end position="37"/>
    </location>
</feature>
<dbReference type="InterPro" id="IPR013341">
    <property type="entry name" value="Mandelate_racemase_N_dom"/>
</dbReference>
<evidence type="ECO:0000259" key="4">
    <source>
        <dbReference type="Pfam" id="PF13378"/>
    </source>
</evidence>
<protein>
    <submittedName>
        <fullName evidence="5">Mandelate racemase/muconate lactonizing enzyme family protein</fullName>
    </submittedName>
</protein>
<dbReference type="RefSeq" id="WP_196992284.1">
    <property type="nucleotide sequence ID" value="NZ_JADWYR010000002.1"/>
</dbReference>
<dbReference type="GO" id="GO:0016829">
    <property type="term" value="F:lyase activity"/>
    <property type="evidence" value="ECO:0007669"/>
    <property type="project" value="UniProtKB-KW"/>
</dbReference>
<keyword evidence="1" id="KW-0456">Lyase</keyword>